<protein>
    <submittedName>
        <fullName evidence="1">Uncharacterized protein</fullName>
    </submittedName>
</protein>
<sequence>MRNFSPSSWASKPALRSILRYGRTWKQTDAEKTVAKSSLMRLQEQDVEENYGESKQATNFLKCKGIRHLVFGLLQIGHSLFSTPSLLNLQLLQETGICRSLSLFDHRNINEGSNIQVHRLRDYMTPKRDDLVSWMSHIHTDTASVALRRLLMSVQTETANLHSQHASITQFLPTR</sequence>
<evidence type="ECO:0000313" key="2">
    <source>
        <dbReference type="Proteomes" id="UP000799440"/>
    </source>
</evidence>
<evidence type="ECO:0000313" key="1">
    <source>
        <dbReference type="EMBL" id="KAF2748984.1"/>
    </source>
</evidence>
<reference evidence="1" key="1">
    <citation type="journal article" date="2020" name="Stud. Mycol.">
        <title>101 Dothideomycetes genomes: a test case for predicting lifestyles and emergence of pathogens.</title>
        <authorList>
            <person name="Haridas S."/>
            <person name="Albert R."/>
            <person name="Binder M."/>
            <person name="Bloem J."/>
            <person name="Labutti K."/>
            <person name="Salamov A."/>
            <person name="Andreopoulos B."/>
            <person name="Baker S."/>
            <person name="Barry K."/>
            <person name="Bills G."/>
            <person name="Bluhm B."/>
            <person name="Cannon C."/>
            <person name="Castanera R."/>
            <person name="Culley D."/>
            <person name="Daum C."/>
            <person name="Ezra D."/>
            <person name="Gonzalez J."/>
            <person name="Henrissat B."/>
            <person name="Kuo A."/>
            <person name="Liang C."/>
            <person name="Lipzen A."/>
            <person name="Lutzoni F."/>
            <person name="Magnuson J."/>
            <person name="Mondo S."/>
            <person name="Nolan M."/>
            <person name="Ohm R."/>
            <person name="Pangilinan J."/>
            <person name="Park H.-J."/>
            <person name="Ramirez L."/>
            <person name="Alfaro M."/>
            <person name="Sun H."/>
            <person name="Tritt A."/>
            <person name="Yoshinaga Y."/>
            <person name="Zwiers L.-H."/>
            <person name="Turgeon B."/>
            <person name="Goodwin S."/>
            <person name="Spatafora J."/>
            <person name="Crous P."/>
            <person name="Grigoriev I."/>
        </authorList>
    </citation>
    <scope>NUCLEOTIDE SEQUENCE</scope>
    <source>
        <strain evidence="1">CBS 119925</strain>
    </source>
</reference>
<name>A0A6A6VGZ9_9PLEO</name>
<organism evidence="1 2">
    <name type="scientific">Sporormia fimetaria CBS 119925</name>
    <dbReference type="NCBI Taxonomy" id="1340428"/>
    <lineage>
        <taxon>Eukaryota</taxon>
        <taxon>Fungi</taxon>
        <taxon>Dikarya</taxon>
        <taxon>Ascomycota</taxon>
        <taxon>Pezizomycotina</taxon>
        <taxon>Dothideomycetes</taxon>
        <taxon>Pleosporomycetidae</taxon>
        <taxon>Pleosporales</taxon>
        <taxon>Sporormiaceae</taxon>
        <taxon>Sporormia</taxon>
    </lineage>
</organism>
<gene>
    <name evidence="1" type="ORF">M011DRAFT_320950</name>
</gene>
<dbReference type="EMBL" id="MU006567">
    <property type="protein sequence ID" value="KAF2748984.1"/>
    <property type="molecule type" value="Genomic_DNA"/>
</dbReference>
<dbReference type="AlphaFoldDB" id="A0A6A6VGZ9"/>
<accession>A0A6A6VGZ9</accession>
<dbReference type="Proteomes" id="UP000799440">
    <property type="component" value="Unassembled WGS sequence"/>
</dbReference>
<proteinExistence type="predicted"/>
<keyword evidence="2" id="KW-1185">Reference proteome</keyword>